<dbReference type="EMBL" id="BJNF01000082">
    <property type="protein sequence ID" value="GEC16937.1"/>
    <property type="molecule type" value="Genomic_DNA"/>
</dbReference>
<accession>A0A4Y3WD37</accession>
<name>A0A4Y3WD37_NITWI</name>
<dbReference type="Proteomes" id="UP000318825">
    <property type="component" value="Unassembled WGS sequence"/>
</dbReference>
<gene>
    <name evidence="1" type="ORF">NWI01_28290</name>
</gene>
<evidence type="ECO:0000313" key="1">
    <source>
        <dbReference type="EMBL" id="GEC16937.1"/>
    </source>
</evidence>
<sequence length="133" mass="15255">MIHGIHAVQSAPHVVRIQDRSLDEFRHGSGWRRLQIQDADDAVPAAQRRNQMLSDESISTCDKYRATAGKRRSGARLQRYGFHVRSSKEIDPVMKILHRRAVPTFNDPNAFRIQQMIPPALAHKALRRARPDE</sequence>
<comment type="caution">
    <text evidence="1">The sequence shown here is derived from an EMBL/GenBank/DDBJ whole genome shotgun (WGS) entry which is preliminary data.</text>
</comment>
<dbReference type="AlphaFoldDB" id="A0A4Y3WD37"/>
<evidence type="ECO:0000313" key="2">
    <source>
        <dbReference type="Proteomes" id="UP000318825"/>
    </source>
</evidence>
<proteinExistence type="predicted"/>
<organism evidence="1 2">
    <name type="scientific">Nitrobacter winogradskyi</name>
    <name type="common">Nitrobacter agilis</name>
    <dbReference type="NCBI Taxonomy" id="913"/>
    <lineage>
        <taxon>Bacteria</taxon>
        <taxon>Pseudomonadati</taxon>
        <taxon>Pseudomonadota</taxon>
        <taxon>Alphaproteobacteria</taxon>
        <taxon>Hyphomicrobiales</taxon>
        <taxon>Nitrobacteraceae</taxon>
        <taxon>Nitrobacter</taxon>
    </lineage>
</organism>
<protein>
    <submittedName>
        <fullName evidence="1">Uncharacterized protein</fullName>
    </submittedName>
</protein>
<reference evidence="1 2" key="1">
    <citation type="submission" date="2019-06" db="EMBL/GenBank/DDBJ databases">
        <title>Whole genome shotgun sequence of Nitrobacter winogradskyi NBRC 14297.</title>
        <authorList>
            <person name="Hosoyama A."/>
            <person name="Uohara A."/>
            <person name="Ohji S."/>
            <person name="Ichikawa N."/>
        </authorList>
    </citation>
    <scope>NUCLEOTIDE SEQUENCE [LARGE SCALE GENOMIC DNA]</scope>
    <source>
        <strain evidence="1 2">NBRC 14297</strain>
    </source>
</reference>